<keyword evidence="2 7" id="KW-0812">Transmembrane</keyword>
<keyword evidence="10" id="KW-1185">Reference proteome</keyword>
<proteinExistence type="inferred from homology"/>
<keyword evidence="3 7" id="KW-1133">Transmembrane helix</keyword>
<evidence type="ECO:0000256" key="8">
    <source>
        <dbReference type="SAM" id="MobiDB-lite"/>
    </source>
</evidence>
<keyword evidence="4 7" id="KW-0472">Membrane</keyword>
<feature type="region of interest" description="Disordered" evidence="8">
    <location>
        <begin position="1"/>
        <end position="27"/>
    </location>
</feature>
<dbReference type="EC" id="4.2.2.29" evidence="7"/>
<keyword evidence="6 7" id="KW-0961">Cell wall biogenesis/degradation</keyword>
<reference evidence="9 10" key="1">
    <citation type="submission" date="2019-09" db="EMBL/GenBank/DDBJ databases">
        <title>Nocardioides panacisoli sp. nov., isolated from the soil of a ginseng field.</title>
        <authorList>
            <person name="Cho C."/>
        </authorList>
    </citation>
    <scope>NUCLEOTIDE SEQUENCE [LARGE SCALE GENOMIC DNA]</scope>
    <source>
        <strain evidence="9 10">BN140041</strain>
    </source>
</reference>
<sequence length="391" mass="42232">MSDPHNLGESLTRLDAPDAPQRAGRRRSKKRFSGCLPMLVFVTIGVVLIAAAANYVVRPWVEDLFADPEDFPGPGKGQVVFVVDPGQSVSSMGEELEELGVVASAEAFVDAAEAKDQETRGIQAGTYLLKKEMKASDVVDVLIDPGNLAQATVTIPEGLRVVDVVDRIAEGTDFTKKQLNAALEDPEALGLPAFANGNPEGYLFPATYTITPQDTAASLLAAMVTRWEQAAEDLDLEGAAREIGYTPAELMTVAALVQAEGRGRDMAKIARVIYNRVENPGTAGQIGRLQIDATVDYALGRPLTVGLTQEERETTDSPYNTFLHAGLPPGPIGNPGEEAIRAALEPADGDWYYYVTVNLRTGKTKFAETYAEFQQYQAELREYCDTQSQAC</sequence>
<dbReference type="InterPro" id="IPR003770">
    <property type="entry name" value="MLTG-like"/>
</dbReference>
<dbReference type="EMBL" id="VUJW01000013">
    <property type="protein sequence ID" value="KAA1424144.1"/>
    <property type="molecule type" value="Genomic_DNA"/>
</dbReference>
<dbReference type="NCBIfam" id="TIGR00247">
    <property type="entry name" value="endolytic transglycosylase MltG"/>
    <property type="match status" value="1"/>
</dbReference>
<keyword evidence="1 7" id="KW-1003">Cell membrane</keyword>
<dbReference type="PANTHER" id="PTHR30518">
    <property type="entry name" value="ENDOLYTIC MUREIN TRANSGLYCOSYLASE"/>
    <property type="match status" value="1"/>
</dbReference>
<dbReference type="Pfam" id="PF02618">
    <property type="entry name" value="YceG"/>
    <property type="match status" value="1"/>
</dbReference>
<evidence type="ECO:0000313" key="10">
    <source>
        <dbReference type="Proteomes" id="UP000324351"/>
    </source>
</evidence>
<dbReference type="GO" id="GO:0005886">
    <property type="term" value="C:plasma membrane"/>
    <property type="evidence" value="ECO:0007669"/>
    <property type="project" value="UniProtKB-SubCell"/>
</dbReference>
<comment type="caution">
    <text evidence="9">The sequence shown here is derived from an EMBL/GenBank/DDBJ whole genome shotgun (WGS) entry which is preliminary data.</text>
</comment>
<organism evidence="9 10">
    <name type="scientific">Nocardioides antri</name>
    <dbReference type="NCBI Taxonomy" id="2607659"/>
    <lineage>
        <taxon>Bacteria</taxon>
        <taxon>Bacillati</taxon>
        <taxon>Actinomycetota</taxon>
        <taxon>Actinomycetes</taxon>
        <taxon>Propionibacteriales</taxon>
        <taxon>Nocardioidaceae</taxon>
        <taxon>Nocardioides</taxon>
    </lineage>
</organism>
<evidence type="ECO:0000256" key="5">
    <source>
        <dbReference type="ARBA" id="ARBA00023239"/>
    </source>
</evidence>
<evidence type="ECO:0000313" key="9">
    <source>
        <dbReference type="EMBL" id="KAA1424144.1"/>
    </source>
</evidence>
<name>A0A5B1LUQ9_9ACTN</name>
<evidence type="ECO:0000256" key="2">
    <source>
        <dbReference type="ARBA" id="ARBA00022692"/>
    </source>
</evidence>
<evidence type="ECO:0000256" key="1">
    <source>
        <dbReference type="ARBA" id="ARBA00022475"/>
    </source>
</evidence>
<dbReference type="GO" id="GO:0009252">
    <property type="term" value="P:peptidoglycan biosynthetic process"/>
    <property type="evidence" value="ECO:0007669"/>
    <property type="project" value="UniProtKB-UniRule"/>
</dbReference>
<dbReference type="AlphaFoldDB" id="A0A5B1LUQ9"/>
<evidence type="ECO:0000256" key="6">
    <source>
        <dbReference type="ARBA" id="ARBA00023316"/>
    </source>
</evidence>
<reference evidence="9 10" key="2">
    <citation type="submission" date="2019-09" db="EMBL/GenBank/DDBJ databases">
        <authorList>
            <person name="Jin C."/>
        </authorList>
    </citation>
    <scope>NUCLEOTIDE SEQUENCE [LARGE SCALE GENOMIC DNA]</scope>
    <source>
        <strain evidence="9 10">BN140041</strain>
    </source>
</reference>
<comment type="catalytic activity">
    <reaction evidence="7">
        <text>a peptidoglycan chain = a peptidoglycan chain with N-acetyl-1,6-anhydromuramyl-[peptide] at the reducing end + a peptidoglycan chain with N-acetylglucosamine at the non-reducing end.</text>
        <dbReference type="EC" id="4.2.2.29"/>
    </reaction>
</comment>
<gene>
    <name evidence="7 9" type="primary">mltG</name>
    <name evidence="9" type="ORF">F0U47_19295</name>
</gene>
<dbReference type="Gene3D" id="3.30.1490.480">
    <property type="entry name" value="Endolytic murein transglycosylase"/>
    <property type="match status" value="1"/>
</dbReference>
<comment type="function">
    <text evidence="7">Functions as a peptidoglycan terminase that cleaves nascent peptidoglycan strands endolytically to terminate their elongation.</text>
</comment>
<dbReference type="RefSeq" id="WP_149752115.1">
    <property type="nucleotide sequence ID" value="NZ_VUJW01000013.1"/>
</dbReference>
<comment type="similarity">
    <text evidence="7">Belongs to the transglycosylase MltG family.</text>
</comment>
<evidence type="ECO:0000256" key="4">
    <source>
        <dbReference type="ARBA" id="ARBA00023136"/>
    </source>
</evidence>
<protein>
    <recommendedName>
        <fullName evidence="7">Endolytic murein transglycosylase</fullName>
        <ecNumber evidence="7">4.2.2.29</ecNumber>
    </recommendedName>
    <alternativeName>
        <fullName evidence="7">Peptidoglycan lytic transglycosylase</fullName>
    </alternativeName>
    <alternativeName>
        <fullName evidence="7">Peptidoglycan polymerization terminase</fullName>
    </alternativeName>
</protein>
<feature type="transmembrane region" description="Helical" evidence="7">
    <location>
        <begin position="35"/>
        <end position="57"/>
    </location>
</feature>
<dbReference type="Proteomes" id="UP000324351">
    <property type="component" value="Unassembled WGS sequence"/>
</dbReference>
<dbReference type="GO" id="GO:0008932">
    <property type="term" value="F:lytic endotransglycosylase activity"/>
    <property type="evidence" value="ECO:0007669"/>
    <property type="project" value="UniProtKB-UniRule"/>
</dbReference>
<feature type="site" description="Important for catalytic activity" evidence="7">
    <location>
        <position position="260"/>
    </location>
</feature>
<keyword evidence="5 7" id="KW-0456">Lyase</keyword>
<comment type="subcellular location">
    <subcellularLocation>
        <location evidence="7">Cell membrane</location>
        <topology evidence="7">Single-pass membrane protein</topology>
    </subcellularLocation>
</comment>
<dbReference type="CDD" id="cd08010">
    <property type="entry name" value="MltG_like"/>
    <property type="match status" value="1"/>
</dbReference>
<dbReference type="HAMAP" id="MF_02065">
    <property type="entry name" value="MltG"/>
    <property type="match status" value="1"/>
</dbReference>
<evidence type="ECO:0000256" key="7">
    <source>
        <dbReference type="HAMAP-Rule" id="MF_02065"/>
    </source>
</evidence>
<dbReference type="GO" id="GO:0071555">
    <property type="term" value="P:cell wall organization"/>
    <property type="evidence" value="ECO:0007669"/>
    <property type="project" value="UniProtKB-KW"/>
</dbReference>
<dbReference type="PANTHER" id="PTHR30518:SF2">
    <property type="entry name" value="ENDOLYTIC MUREIN TRANSGLYCOSYLASE"/>
    <property type="match status" value="1"/>
</dbReference>
<evidence type="ECO:0000256" key="3">
    <source>
        <dbReference type="ARBA" id="ARBA00022989"/>
    </source>
</evidence>
<accession>A0A5B1LUQ9</accession>